<organism evidence="1 2">
    <name type="scientific">Cuscuta epithymum</name>
    <dbReference type="NCBI Taxonomy" id="186058"/>
    <lineage>
        <taxon>Eukaryota</taxon>
        <taxon>Viridiplantae</taxon>
        <taxon>Streptophyta</taxon>
        <taxon>Embryophyta</taxon>
        <taxon>Tracheophyta</taxon>
        <taxon>Spermatophyta</taxon>
        <taxon>Magnoliopsida</taxon>
        <taxon>eudicotyledons</taxon>
        <taxon>Gunneridae</taxon>
        <taxon>Pentapetalae</taxon>
        <taxon>asterids</taxon>
        <taxon>lamiids</taxon>
        <taxon>Solanales</taxon>
        <taxon>Convolvulaceae</taxon>
        <taxon>Cuscuteae</taxon>
        <taxon>Cuscuta</taxon>
        <taxon>Cuscuta subgen. Cuscuta</taxon>
    </lineage>
</organism>
<protein>
    <submittedName>
        <fullName evidence="1">Uncharacterized protein</fullName>
    </submittedName>
</protein>
<dbReference type="AlphaFoldDB" id="A0AAV0DR30"/>
<name>A0AAV0DR30_9ASTE</name>
<evidence type="ECO:0000313" key="2">
    <source>
        <dbReference type="Proteomes" id="UP001152523"/>
    </source>
</evidence>
<dbReference type="EMBL" id="CAMAPF010000121">
    <property type="protein sequence ID" value="CAH9103412.1"/>
    <property type="molecule type" value="Genomic_DNA"/>
</dbReference>
<evidence type="ECO:0000313" key="1">
    <source>
        <dbReference type="EMBL" id="CAH9103412.1"/>
    </source>
</evidence>
<sequence length="86" mass="9128">MDTDFVYISKILEPNWDADENGSGEHEGLLGNGNGNGNAHYAAFHNLNASVGFQALLLPVAFSFLGCHCPCLDIGGLGQTTNFLQS</sequence>
<comment type="caution">
    <text evidence="1">The sequence shown here is derived from an EMBL/GenBank/DDBJ whole genome shotgun (WGS) entry which is preliminary data.</text>
</comment>
<keyword evidence="2" id="KW-1185">Reference proteome</keyword>
<dbReference type="Proteomes" id="UP001152523">
    <property type="component" value="Unassembled WGS sequence"/>
</dbReference>
<accession>A0AAV0DR30</accession>
<proteinExistence type="predicted"/>
<reference evidence="1" key="1">
    <citation type="submission" date="2022-07" db="EMBL/GenBank/DDBJ databases">
        <authorList>
            <person name="Macas J."/>
            <person name="Novak P."/>
            <person name="Neumann P."/>
        </authorList>
    </citation>
    <scope>NUCLEOTIDE SEQUENCE</scope>
</reference>
<gene>
    <name evidence="1" type="ORF">CEPIT_LOCUS16423</name>
</gene>